<gene>
    <name evidence="2" type="ORF">RRG08_006805</name>
</gene>
<dbReference type="EMBL" id="JAWDGP010000900">
    <property type="protein sequence ID" value="KAK3796235.1"/>
    <property type="molecule type" value="Genomic_DNA"/>
</dbReference>
<keyword evidence="3" id="KW-1185">Reference proteome</keyword>
<feature type="region of interest" description="Disordered" evidence="1">
    <location>
        <begin position="323"/>
        <end position="350"/>
    </location>
</feature>
<feature type="compositionally biased region" description="Polar residues" evidence="1">
    <location>
        <begin position="16"/>
        <end position="49"/>
    </location>
</feature>
<feature type="region of interest" description="Disordered" evidence="1">
    <location>
        <begin position="423"/>
        <end position="448"/>
    </location>
</feature>
<feature type="region of interest" description="Disordered" evidence="1">
    <location>
        <begin position="128"/>
        <end position="241"/>
    </location>
</feature>
<proteinExistence type="predicted"/>
<dbReference type="AlphaFoldDB" id="A0AAE1AY78"/>
<dbReference type="Proteomes" id="UP001283361">
    <property type="component" value="Unassembled WGS sequence"/>
</dbReference>
<evidence type="ECO:0000313" key="2">
    <source>
        <dbReference type="EMBL" id="KAK3796235.1"/>
    </source>
</evidence>
<feature type="compositionally biased region" description="Low complexity" evidence="1">
    <location>
        <begin position="332"/>
        <end position="350"/>
    </location>
</feature>
<reference evidence="2" key="1">
    <citation type="journal article" date="2023" name="G3 (Bethesda)">
        <title>A reference genome for the long-term kleptoplast-retaining sea slug Elysia crispata morphotype clarki.</title>
        <authorList>
            <person name="Eastman K.E."/>
            <person name="Pendleton A.L."/>
            <person name="Shaikh M.A."/>
            <person name="Suttiyut T."/>
            <person name="Ogas R."/>
            <person name="Tomko P."/>
            <person name="Gavelis G."/>
            <person name="Widhalm J.R."/>
            <person name="Wisecaver J.H."/>
        </authorList>
    </citation>
    <scope>NUCLEOTIDE SEQUENCE</scope>
    <source>
        <strain evidence="2">ECLA1</strain>
    </source>
</reference>
<accession>A0AAE1AY78</accession>
<feature type="compositionally biased region" description="Low complexity" evidence="1">
    <location>
        <begin position="185"/>
        <end position="197"/>
    </location>
</feature>
<feature type="compositionally biased region" description="Polar residues" evidence="1">
    <location>
        <begin position="222"/>
        <end position="236"/>
    </location>
</feature>
<name>A0AAE1AY78_9GAST</name>
<feature type="compositionally biased region" description="Basic and acidic residues" evidence="1">
    <location>
        <begin position="137"/>
        <end position="166"/>
    </location>
</feature>
<sequence>MLPESVELGAKKQQIDENSLASNKISKSSLQSNGAFSSSPEKTSPCSASSTITLAYPSIPVITSERSQPDAESNLPLDAVFARTVTTNPNPSPFGSYKVSQDSQNIENCSSSTFLDCSTSKLVSPEAALKSKVSSDNSKDRLLPEENISDKDGDDVKNMRKSEHCTDTGIGTLAETSLPWRRPTSLSPVSSSVSQSLPDDEKPLHSEAPSWADNPAYHRLTESGSPYHSPNTTITADPQEEPPRLVFDIFSSSHNNTDVFDKKRIENEASCFIPPPPWSCSNKSLGNEEDMQALPSQALAGRDSGEKAACMLVSAHDLVPPTHHSCLQPAGPSTTSLSSSHKHSQASSPLHFQCMEKPEAVTSAAIEAQVIGIQADYHHGMKDRVSQWLASTSHGAAHEEVEAGIEEKGRIMASLKDKREKWALEHETDEGTDADVESDYEEDLDTRL</sequence>
<comment type="caution">
    <text evidence="2">The sequence shown here is derived from an EMBL/GenBank/DDBJ whole genome shotgun (WGS) entry which is preliminary data.</text>
</comment>
<feature type="compositionally biased region" description="Acidic residues" evidence="1">
    <location>
        <begin position="427"/>
        <end position="448"/>
    </location>
</feature>
<evidence type="ECO:0000313" key="3">
    <source>
        <dbReference type="Proteomes" id="UP001283361"/>
    </source>
</evidence>
<protein>
    <submittedName>
        <fullName evidence="2">Uncharacterized protein</fullName>
    </submittedName>
</protein>
<feature type="region of interest" description="Disordered" evidence="1">
    <location>
        <begin position="1"/>
        <end position="49"/>
    </location>
</feature>
<evidence type="ECO:0000256" key="1">
    <source>
        <dbReference type="SAM" id="MobiDB-lite"/>
    </source>
</evidence>
<organism evidence="2 3">
    <name type="scientific">Elysia crispata</name>
    <name type="common">lettuce slug</name>
    <dbReference type="NCBI Taxonomy" id="231223"/>
    <lineage>
        <taxon>Eukaryota</taxon>
        <taxon>Metazoa</taxon>
        <taxon>Spiralia</taxon>
        <taxon>Lophotrochozoa</taxon>
        <taxon>Mollusca</taxon>
        <taxon>Gastropoda</taxon>
        <taxon>Heterobranchia</taxon>
        <taxon>Euthyneura</taxon>
        <taxon>Panpulmonata</taxon>
        <taxon>Sacoglossa</taxon>
        <taxon>Placobranchoidea</taxon>
        <taxon>Plakobranchidae</taxon>
        <taxon>Elysia</taxon>
    </lineage>
</organism>